<dbReference type="OrthoDB" id="2013972at2759"/>
<dbReference type="STRING" id="42514.ENSPNAP00000034137"/>
<dbReference type="PANTHER" id="PTHR14911:SF1">
    <property type="entry name" value="THUMP DOMAIN-CONTAINING PROTEIN 2"/>
    <property type="match status" value="1"/>
</dbReference>
<reference evidence="3" key="2">
    <citation type="submission" date="2025-08" db="UniProtKB">
        <authorList>
            <consortium name="Ensembl"/>
        </authorList>
    </citation>
    <scope>IDENTIFICATION</scope>
</reference>
<reference evidence="3 4" key="1">
    <citation type="submission" date="2020-10" db="EMBL/GenBank/DDBJ databases">
        <title>Pygocentrus nattereri (red-bellied piranha) genome, fPygNat1, primary haplotype.</title>
        <authorList>
            <person name="Myers G."/>
            <person name="Meyer A."/>
            <person name="Karagic N."/>
            <person name="Pippel M."/>
            <person name="Winkler S."/>
            <person name="Tracey A."/>
            <person name="Wood J."/>
            <person name="Formenti G."/>
            <person name="Howe K."/>
            <person name="Fedrigo O."/>
            <person name="Jarvis E.D."/>
        </authorList>
    </citation>
    <scope>NUCLEOTIDE SEQUENCE [LARGE SCALE GENOMIC DNA]</scope>
</reference>
<dbReference type="GO" id="GO:0030488">
    <property type="term" value="P:tRNA methylation"/>
    <property type="evidence" value="ECO:0007669"/>
    <property type="project" value="TreeGrafter"/>
</dbReference>
<feature type="compositionally biased region" description="Basic and acidic residues" evidence="1">
    <location>
        <begin position="370"/>
        <end position="391"/>
    </location>
</feature>
<evidence type="ECO:0000313" key="3">
    <source>
        <dbReference type="Ensembl" id="ENSPNAP00000034137.2"/>
    </source>
</evidence>
<evidence type="ECO:0000313" key="4">
    <source>
        <dbReference type="Proteomes" id="UP001501920"/>
    </source>
</evidence>
<name>A0A3B4EC68_PYGNA</name>
<dbReference type="OMA" id="QWTSAVM"/>
<gene>
    <name evidence="3" type="primary">THUMPD2</name>
</gene>
<dbReference type="AlphaFoldDB" id="A0A3B4EC68"/>
<dbReference type="Gene3D" id="3.40.50.150">
    <property type="entry name" value="Vaccinia Virus protein VP39"/>
    <property type="match status" value="1"/>
</dbReference>
<dbReference type="GO" id="GO:0016423">
    <property type="term" value="F:tRNA (guanine) methyltransferase activity"/>
    <property type="evidence" value="ECO:0007669"/>
    <property type="project" value="TreeGrafter"/>
</dbReference>
<sequence>WFWPLARIVEHIPGRVFFCCRAALQELMRLKSAERLFLLLRKAPPTSLPKNPGITQVCSKVKCIFIRTFRLRFRLSFLYPINDAFLVLPPAKAASMIQQSIVGNPDVWRQALSTWAALQAELNGSHGRGQKRKREEEEDDVNGIKESVESEDACGLGQNRPTFRVSCRCSGAIARCCNSQNLSRIIGVAISQQLGWKADLRHCKVILCFAVYAVVNDLLSFISYCLFFDASVILDPMCGVGTILLEAAQECPSAVFIGMDSEEAQLQKAAENVEAAGQVNRMLLVQSSYIPLPTGSVDAVLCDVPFGRRFSCSTDMTSALPRILAEMERVLSDGGYLVLLLSLQLSGQIKKLVKSNTPNPESRAAGRNTKSPDHTHGVSKHSSEPDENRETERLKLSSLLLQNTHRVSLGSTDAIIHTYTKTHTLTH</sequence>
<dbReference type="SUPFAM" id="SSF53335">
    <property type="entry name" value="S-adenosyl-L-methionine-dependent methyltransferases"/>
    <property type="match status" value="1"/>
</dbReference>
<protein>
    <recommendedName>
        <fullName evidence="2">Ribosomal RNA large subunit methyltransferase K/L-like methyltransferase domain-containing protein</fullName>
    </recommendedName>
</protein>
<dbReference type="CDD" id="cd02440">
    <property type="entry name" value="AdoMet_MTases"/>
    <property type="match status" value="1"/>
</dbReference>
<keyword evidence="4" id="KW-1185">Reference proteome</keyword>
<dbReference type="Ensembl" id="ENSPNAT00000025680.2">
    <property type="protein sequence ID" value="ENSPNAP00000034137.2"/>
    <property type="gene ID" value="ENSPNAG00000023224.2"/>
</dbReference>
<reference evidence="3" key="3">
    <citation type="submission" date="2025-09" db="UniProtKB">
        <authorList>
            <consortium name="Ensembl"/>
        </authorList>
    </citation>
    <scope>IDENTIFICATION</scope>
</reference>
<dbReference type="Pfam" id="PF01170">
    <property type="entry name" value="UPF0020"/>
    <property type="match status" value="1"/>
</dbReference>
<proteinExistence type="predicted"/>
<organism evidence="3 4">
    <name type="scientific">Pygocentrus nattereri</name>
    <name type="common">Red-bellied piranha</name>
    <dbReference type="NCBI Taxonomy" id="42514"/>
    <lineage>
        <taxon>Eukaryota</taxon>
        <taxon>Metazoa</taxon>
        <taxon>Chordata</taxon>
        <taxon>Craniata</taxon>
        <taxon>Vertebrata</taxon>
        <taxon>Euteleostomi</taxon>
        <taxon>Actinopterygii</taxon>
        <taxon>Neopterygii</taxon>
        <taxon>Teleostei</taxon>
        <taxon>Ostariophysi</taxon>
        <taxon>Characiformes</taxon>
        <taxon>Characoidei</taxon>
        <taxon>Pygocentrus</taxon>
    </lineage>
</organism>
<dbReference type="InterPro" id="IPR000241">
    <property type="entry name" value="RlmKL-like_Mtase"/>
</dbReference>
<evidence type="ECO:0000259" key="2">
    <source>
        <dbReference type="Pfam" id="PF01170"/>
    </source>
</evidence>
<evidence type="ECO:0000256" key="1">
    <source>
        <dbReference type="SAM" id="MobiDB-lite"/>
    </source>
</evidence>
<feature type="region of interest" description="Disordered" evidence="1">
    <location>
        <begin position="354"/>
        <end position="391"/>
    </location>
</feature>
<dbReference type="PANTHER" id="PTHR14911">
    <property type="entry name" value="THUMP DOMAIN-CONTAINING"/>
    <property type="match status" value="1"/>
</dbReference>
<accession>A0A3B4EC68</accession>
<dbReference type="InterPro" id="IPR029063">
    <property type="entry name" value="SAM-dependent_MTases_sf"/>
</dbReference>
<dbReference type="GO" id="GO:0043527">
    <property type="term" value="C:tRNA methyltransferase complex"/>
    <property type="evidence" value="ECO:0007669"/>
    <property type="project" value="UniProtKB-ARBA"/>
</dbReference>
<dbReference type="Proteomes" id="UP001501920">
    <property type="component" value="Chromosome 10"/>
</dbReference>
<dbReference type="GeneTree" id="ENSGT00530000063557"/>
<feature type="domain" description="Ribosomal RNA large subunit methyltransferase K/L-like methyltransferase" evidence="2">
    <location>
        <begin position="230"/>
        <end position="342"/>
    </location>
</feature>